<dbReference type="Gene3D" id="3.75.10.10">
    <property type="entry name" value="L-arginine/glycine Amidinotransferase, Chain A"/>
    <property type="match status" value="1"/>
</dbReference>
<keyword evidence="4" id="KW-1185">Reference proteome</keyword>
<reference evidence="3 4" key="1">
    <citation type="journal article" date="2018" name="G3 (Bethesda)">
        <title>A High-Quality Reference Genome for the Invasive Mosquitofish Gambusia affinis Using a Chicago Library.</title>
        <authorList>
            <person name="Hoffberg S.L."/>
            <person name="Troendle N.J."/>
            <person name="Glenn T.C."/>
            <person name="Mahmud O."/>
            <person name="Louha S."/>
            <person name="Chalopin D."/>
            <person name="Bennetzen J.L."/>
            <person name="Mauricio R."/>
        </authorList>
    </citation>
    <scope>NUCLEOTIDE SEQUENCE [LARGE SCALE GENOMIC DNA]</scope>
    <source>
        <strain evidence="3">NE01/NJP1002.9</strain>
        <tissue evidence="3">Muscle</tissue>
    </source>
</reference>
<feature type="non-terminal residue" evidence="3">
    <location>
        <position position="1"/>
    </location>
</feature>
<sequence length="88" mass="9540">DFAVSTVPVCGGARLKNFCSMGGPDTIIISNGDGAKKTLRMMEQLTDHHYDVLTVPEESAANCIYVKGPSKRDFLLHRPAEECPDSVS</sequence>
<evidence type="ECO:0000256" key="2">
    <source>
        <dbReference type="ARBA" id="ARBA00022801"/>
    </source>
</evidence>
<dbReference type="PANTHER" id="PTHR12737:SF16">
    <property type="entry name" value="N(G),N(G)-DIMETHYLARGININE DIMETHYLAMINOHYDROLASE 2"/>
    <property type="match status" value="1"/>
</dbReference>
<name>A0A315UUW5_GAMAF</name>
<evidence type="ECO:0000256" key="1">
    <source>
        <dbReference type="ARBA" id="ARBA00008532"/>
    </source>
</evidence>
<dbReference type="AlphaFoldDB" id="A0A315UUW5"/>
<dbReference type="GO" id="GO:0016787">
    <property type="term" value="F:hydrolase activity"/>
    <property type="evidence" value="ECO:0007669"/>
    <property type="project" value="UniProtKB-KW"/>
</dbReference>
<proteinExistence type="inferred from homology"/>
<evidence type="ECO:0000313" key="3">
    <source>
        <dbReference type="EMBL" id="PWA15201.1"/>
    </source>
</evidence>
<organism evidence="3 4">
    <name type="scientific">Gambusia affinis</name>
    <name type="common">Western mosquitofish</name>
    <name type="synonym">Heterandria affinis</name>
    <dbReference type="NCBI Taxonomy" id="33528"/>
    <lineage>
        <taxon>Eukaryota</taxon>
        <taxon>Metazoa</taxon>
        <taxon>Chordata</taxon>
        <taxon>Craniata</taxon>
        <taxon>Vertebrata</taxon>
        <taxon>Euteleostomi</taxon>
        <taxon>Actinopterygii</taxon>
        <taxon>Neopterygii</taxon>
        <taxon>Teleostei</taxon>
        <taxon>Neoteleostei</taxon>
        <taxon>Acanthomorphata</taxon>
        <taxon>Ovalentaria</taxon>
        <taxon>Atherinomorphae</taxon>
        <taxon>Cyprinodontiformes</taxon>
        <taxon>Poeciliidae</taxon>
        <taxon>Poeciliinae</taxon>
        <taxon>Gambusia</taxon>
    </lineage>
</organism>
<dbReference type="PANTHER" id="PTHR12737">
    <property type="entry name" value="DIMETHYLARGININE DIMETHYLAMINOHYDROLASE"/>
    <property type="match status" value="1"/>
</dbReference>
<accession>A0A315UUW5</accession>
<evidence type="ECO:0000313" key="4">
    <source>
        <dbReference type="Proteomes" id="UP000250572"/>
    </source>
</evidence>
<dbReference type="EMBL" id="NHOQ01002733">
    <property type="protein sequence ID" value="PWA15201.1"/>
    <property type="molecule type" value="Genomic_DNA"/>
</dbReference>
<dbReference type="STRING" id="33528.ENSGAFP00000003904"/>
<dbReference type="InterPro" id="IPR033199">
    <property type="entry name" value="DDAH-like"/>
</dbReference>
<keyword evidence="2" id="KW-0378">Hydrolase</keyword>
<comment type="caution">
    <text evidence="3">The sequence shown here is derived from an EMBL/GenBank/DDBJ whole genome shotgun (WGS) entry which is preliminary data.</text>
</comment>
<comment type="similarity">
    <text evidence="1">Belongs to the DDAH family.</text>
</comment>
<protein>
    <submittedName>
        <fullName evidence="3">Uncharacterized protein</fullName>
    </submittedName>
</protein>
<gene>
    <name evidence="3" type="ORF">CCH79_00008637</name>
</gene>
<dbReference type="Proteomes" id="UP000250572">
    <property type="component" value="Unassembled WGS sequence"/>
</dbReference>
<feature type="non-terminal residue" evidence="3">
    <location>
        <position position="88"/>
    </location>
</feature>